<organism evidence="8 9">
    <name type="scientific">Novosphingobium capsulatum</name>
    <dbReference type="NCBI Taxonomy" id="13688"/>
    <lineage>
        <taxon>Bacteria</taxon>
        <taxon>Pseudomonadati</taxon>
        <taxon>Pseudomonadota</taxon>
        <taxon>Alphaproteobacteria</taxon>
        <taxon>Sphingomonadales</taxon>
        <taxon>Sphingomonadaceae</taxon>
        <taxon>Novosphingobium</taxon>
    </lineage>
</organism>
<proteinExistence type="predicted"/>
<feature type="transmembrane region" description="Helical" evidence="6">
    <location>
        <begin position="128"/>
        <end position="147"/>
    </location>
</feature>
<feature type="transmembrane region" description="Helical" evidence="6">
    <location>
        <begin position="210"/>
        <end position="231"/>
    </location>
</feature>
<evidence type="ECO:0000256" key="2">
    <source>
        <dbReference type="ARBA" id="ARBA00022692"/>
    </source>
</evidence>
<feature type="transmembrane region" description="Helical" evidence="6">
    <location>
        <begin position="184"/>
        <end position="201"/>
    </location>
</feature>
<comment type="subcellular location">
    <subcellularLocation>
        <location evidence="1">Membrane</location>
        <topology evidence="1">Multi-pass membrane protein</topology>
    </subcellularLocation>
</comment>
<accession>A0ABU1MPY4</accession>
<evidence type="ECO:0000256" key="1">
    <source>
        <dbReference type="ARBA" id="ARBA00004141"/>
    </source>
</evidence>
<reference evidence="8 9" key="1">
    <citation type="submission" date="2023-07" db="EMBL/GenBank/DDBJ databases">
        <title>Sorghum-associated microbial communities from plants grown in Nebraska, USA.</title>
        <authorList>
            <person name="Schachtman D."/>
        </authorList>
    </citation>
    <scope>NUCLEOTIDE SEQUENCE [LARGE SCALE GENOMIC DNA]</scope>
    <source>
        <strain evidence="8 9">DS1027</strain>
    </source>
</reference>
<feature type="domain" description="O-antigen ligase-related" evidence="7">
    <location>
        <begin position="295"/>
        <end position="439"/>
    </location>
</feature>
<feature type="transmembrane region" description="Helical" evidence="6">
    <location>
        <begin position="488"/>
        <end position="510"/>
    </location>
</feature>
<keyword evidence="2 6" id="KW-0812">Transmembrane</keyword>
<evidence type="ECO:0000256" key="4">
    <source>
        <dbReference type="ARBA" id="ARBA00023136"/>
    </source>
</evidence>
<protein>
    <submittedName>
        <fullName evidence="8">O-antigen ligase</fullName>
    </submittedName>
</protein>
<keyword evidence="4 6" id="KW-0472">Membrane</keyword>
<dbReference type="PANTHER" id="PTHR37422:SF23">
    <property type="entry name" value="TEICHURONIC ACID BIOSYNTHESIS PROTEIN TUAE"/>
    <property type="match status" value="1"/>
</dbReference>
<evidence type="ECO:0000313" key="9">
    <source>
        <dbReference type="Proteomes" id="UP001184150"/>
    </source>
</evidence>
<dbReference type="GO" id="GO:0016874">
    <property type="term" value="F:ligase activity"/>
    <property type="evidence" value="ECO:0007669"/>
    <property type="project" value="UniProtKB-KW"/>
</dbReference>
<gene>
    <name evidence="8" type="ORF">J2792_003299</name>
</gene>
<feature type="transmembrane region" description="Helical" evidence="6">
    <location>
        <begin position="311"/>
        <end position="327"/>
    </location>
</feature>
<feature type="transmembrane region" description="Helical" evidence="6">
    <location>
        <begin position="67"/>
        <end position="87"/>
    </location>
</feature>
<evidence type="ECO:0000259" key="7">
    <source>
        <dbReference type="Pfam" id="PF04932"/>
    </source>
</evidence>
<feature type="compositionally biased region" description="Basic residues" evidence="5">
    <location>
        <begin position="40"/>
        <end position="50"/>
    </location>
</feature>
<evidence type="ECO:0000256" key="3">
    <source>
        <dbReference type="ARBA" id="ARBA00022989"/>
    </source>
</evidence>
<keyword evidence="3 6" id="KW-1133">Transmembrane helix</keyword>
<feature type="region of interest" description="Disordered" evidence="5">
    <location>
        <begin position="1"/>
        <end position="57"/>
    </location>
</feature>
<feature type="transmembrane region" description="Helical" evidence="6">
    <location>
        <begin position="339"/>
        <end position="358"/>
    </location>
</feature>
<dbReference type="InterPro" id="IPR051533">
    <property type="entry name" value="WaaL-like"/>
</dbReference>
<evidence type="ECO:0000256" key="5">
    <source>
        <dbReference type="SAM" id="MobiDB-lite"/>
    </source>
</evidence>
<feature type="transmembrane region" description="Helical" evidence="6">
    <location>
        <begin position="286"/>
        <end position="305"/>
    </location>
</feature>
<dbReference type="RefSeq" id="WP_309805980.1">
    <property type="nucleotide sequence ID" value="NZ_JAVDRD010000009.1"/>
</dbReference>
<feature type="transmembrane region" description="Helical" evidence="6">
    <location>
        <begin position="263"/>
        <end position="279"/>
    </location>
</feature>
<evidence type="ECO:0000313" key="8">
    <source>
        <dbReference type="EMBL" id="MDR6512416.1"/>
    </source>
</evidence>
<evidence type="ECO:0000256" key="6">
    <source>
        <dbReference type="SAM" id="Phobius"/>
    </source>
</evidence>
<feature type="transmembrane region" description="Helical" evidence="6">
    <location>
        <begin position="432"/>
        <end position="451"/>
    </location>
</feature>
<feature type="transmembrane region" description="Helical" evidence="6">
    <location>
        <begin position="99"/>
        <end position="116"/>
    </location>
</feature>
<comment type="caution">
    <text evidence="8">The sequence shown here is derived from an EMBL/GenBank/DDBJ whole genome shotgun (WGS) entry which is preliminary data.</text>
</comment>
<name>A0ABU1MPY4_9SPHN</name>
<dbReference type="InterPro" id="IPR007016">
    <property type="entry name" value="O-antigen_ligase-rel_domated"/>
</dbReference>
<dbReference type="Pfam" id="PF04932">
    <property type="entry name" value="Wzy_C"/>
    <property type="match status" value="1"/>
</dbReference>
<keyword evidence="8" id="KW-0436">Ligase</keyword>
<dbReference type="Proteomes" id="UP001184150">
    <property type="component" value="Unassembled WGS sequence"/>
</dbReference>
<feature type="compositionally biased region" description="Polar residues" evidence="5">
    <location>
        <begin position="27"/>
        <end position="36"/>
    </location>
</feature>
<dbReference type="PANTHER" id="PTHR37422">
    <property type="entry name" value="TEICHURONIC ACID BIOSYNTHESIS PROTEIN TUAE"/>
    <property type="match status" value="1"/>
</dbReference>
<sequence length="541" mass="57541">MANSAPSNGIDNSSRRSSRRRRSSSSNPFTTANADISGQRGRRRRSRHRGESKAPALMPPRYRLTHVGLPQTGVLVIIGALVAALFLGGGGTTNPDSETALQVIVALTIALQLLWPRLQTGLGPVPRSAWAIAALVIVIPVAQLIPLPPSLWHALPGRDVEVAALSLIGAADRWMPWSMAPGRTFISLLATVIPLVLLLVVSRTDLAGRMWICATIVLFALLSIPLGTLQISRAGGHNWTLYAYSHTGVIVGFQANHNAEADVLAIALLAAGVLACGWVDKVRNRTAFWCATGLTVAILTITALLTGSRTGIVLLPVAVIGCLAMLWPVMRQHMSAGRLWLMLLGGAAVAALALLSGLRSIDRILARFSNLKDARSDIWKDTVEAIGTIWPAGSGVGSFPPIFNAHERLEVVTNTFAGRAHNDWLEWTLEGGLPGLVVLAALLGLLIWLLWRRIVAERSDQATLLSRAQAVFACGVLVILGAHGLDDFPFRSMALASLAAVAAAMLLVPYRQATQPLAMPRPDTEPDADTAAATGIVAELA</sequence>
<feature type="compositionally biased region" description="Polar residues" evidence="5">
    <location>
        <begin position="1"/>
        <end position="12"/>
    </location>
</feature>
<keyword evidence="9" id="KW-1185">Reference proteome</keyword>
<feature type="transmembrane region" description="Helical" evidence="6">
    <location>
        <begin position="463"/>
        <end position="482"/>
    </location>
</feature>
<dbReference type="EMBL" id="JAVDRD010000009">
    <property type="protein sequence ID" value="MDR6512416.1"/>
    <property type="molecule type" value="Genomic_DNA"/>
</dbReference>